<evidence type="ECO:0000313" key="2">
    <source>
        <dbReference type="Proteomes" id="UP001152876"/>
    </source>
</evidence>
<dbReference type="AlphaFoldDB" id="A0A9X4SH59"/>
<reference evidence="1" key="1">
    <citation type="submission" date="2013-01" db="EMBL/GenBank/DDBJ databases">
        <title>Genome draft of Hydrogenophaga taeniospiralis 2K1.</title>
        <authorList>
            <person name="Gomila M."/>
            <person name="Lalucat J."/>
        </authorList>
    </citation>
    <scope>NUCLEOTIDE SEQUENCE</scope>
    <source>
        <strain evidence="1">CCUG 15921</strain>
    </source>
</reference>
<dbReference type="OrthoDB" id="8811091at2"/>
<keyword evidence="2" id="KW-1185">Reference proteome</keyword>
<accession>A0A9X4SH59</accession>
<organism evidence="1 2">
    <name type="scientific">Hydrogenophaga taeniospiralis CCUG 15921</name>
    <dbReference type="NCBI Taxonomy" id="1281780"/>
    <lineage>
        <taxon>Bacteria</taxon>
        <taxon>Pseudomonadati</taxon>
        <taxon>Pseudomonadota</taxon>
        <taxon>Betaproteobacteria</taxon>
        <taxon>Burkholderiales</taxon>
        <taxon>Comamonadaceae</taxon>
        <taxon>Hydrogenophaga</taxon>
    </lineage>
</organism>
<protein>
    <submittedName>
        <fullName evidence="1">Uncharacterized protein</fullName>
    </submittedName>
</protein>
<evidence type="ECO:0000313" key="1">
    <source>
        <dbReference type="EMBL" id="MDG5977671.1"/>
    </source>
</evidence>
<sequence>MYNVYAQQAAEFTPMGVPPGGYPEVYRRLMTVGLLGAIYRCMDDADVVNTAVEATLDDPAFYRMCRAIAVGMGGEVGYAREQLGSYVEQNPHDDNAKVAMAVSLMFAGDAEWKHWLDNVMATSTEQSAREAANGVLTFLSAMQQAH</sequence>
<gene>
    <name evidence="1" type="ORF">H010_20616</name>
</gene>
<dbReference type="RefSeq" id="WP_068175172.1">
    <property type="nucleotide sequence ID" value="NZ_AOGK01000024.1"/>
</dbReference>
<dbReference type="EMBL" id="AOGK01000024">
    <property type="protein sequence ID" value="MDG5977671.1"/>
    <property type="molecule type" value="Genomic_DNA"/>
</dbReference>
<dbReference type="Proteomes" id="UP001152876">
    <property type="component" value="Unassembled WGS sequence"/>
</dbReference>
<comment type="caution">
    <text evidence="1">The sequence shown here is derived from an EMBL/GenBank/DDBJ whole genome shotgun (WGS) entry which is preliminary data.</text>
</comment>
<proteinExistence type="predicted"/>
<name>A0A9X4SH59_9BURK</name>